<evidence type="ECO:0000256" key="1">
    <source>
        <dbReference type="SAM" id="MobiDB-lite"/>
    </source>
</evidence>
<feature type="region of interest" description="Disordered" evidence="1">
    <location>
        <begin position="81"/>
        <end position="117"/>
    </location>
</feature>
<feature type="region of interest" description="Disordered" evidence="1">
    <location>
        <begin position="39"/>
        <end position="67"/>
    </location>
</feature>
<feature type="compositionally biased region" description="Low complexity" evidence="1">
    <location>
        <begin position="51"/>
        <end position="63"/>
    </location>
</feature>
<keyword evidence="3" id="KW-1185">Reference proteome</keyword>
<name>A0A2R6NTJ4_9APHY</name>
<sequence>MDSHVRTHTKVYLVCPEVGCNFARADAAAISVHRKRAHGYVPLRRGPRKASGQSQPSSRQSSPDVPLYQCVRLRKGGRNTIHDALSNSASSGSRLANSIPPNRISPSHEAQTRNLPPPILPVQADALTHGQTYGSYGSIPPSQASLFYDATPTRDMLSPPVLPAQAGTSIPAYGQSYASHTSFNSPPRQISPSYTVQTRNIPHSVLLAQAEQRYASHGGSHGATEPPTPIELLERQFLHFPAGHTPVAEYPPLKEAGERAGTVERATWIYQQPSYLRSTMQPQDFRKTASDFGAGPSYASHSSQMGATSPLRQGSSWNRSAARYNPMMVGKPYNPYHP</sequence>
<dbReference type="Proteomes" id="UP000186601">
    <property type="component" value="Unassembled WGS sequence"/>
</dbReference>
<accession>A0A2R6NTJ4</accession>
<dbReference type="AlphaFoldDB" id="A0A2R6NTJ4"/>
<protein>
    <submittedName>
        <fullName evidence="2">Uncharacterized protein</fullName>
    </submittedName>
</protein>
<feature type="region of interest" description="Disordered" evidence="1">
    <location>
        <begin position="286"/>
        <end position="318"/>
    </location>
</feature>
<evidence type="ECO:0000313" key="3">
    <source>
        <dbReference type="Proteomes" id="UP000186601"/>
    </source>
</evidence>
<dbReference type="OrthoDB" id="654211at2759"/>
<proteinExistence type="predicted"/>
<evidence type="ECO:0000313" key="2">
    <source>
        <dbReference type="EMBL" id="PSR76391.1"/>
    </source>
</evidence>
<feature type="compositionally biased region" description="Polar residues" evidence="1">
    <location>
        <begin position="299"/>
        <end position="318"/>
    </location>
</feature>
<dbReference type="EMBL" id="MLYV02000847">
    <property type="protein sequence ID" value="PSR76391.1"/>
    <property type="molecule type" value="Genomic_DNA"/>
</dbReference>
<reference evidence="2 3" key="1">
    <citation type="submission" date="2018-02" db="EMBL/GenBank/DDBJ databases">
        <title>Genome sequence of the basidiomycete white-rot fungus Phlebia centrifuga.</title>
        <authorList>
            <person name="Granchi Z."/>
            <person name="Peng M."/>
            <person name="de Vries R.P."/>
            <person name="Hilden K."/>
            <person name="Makela M.R."/>
            <person name="Grigoriev I."/>
            <person name="Riley R."/>
        </authorList>
    </citation>
    <scope>NUCLEOTIDE SEQUENCE [LARGE SCALE GENOMIC DNA]</scope>
    <source>
        <strain evidence="2 3">FBCC195</strain>
    </source>
</reference>
<gene>
    <name evidence="2" type="ORF">PHLCEN_2v8487</name>
</gene>
<feature type="compositionally biased region" description="Polar residues" evidence="1">
    <location>
        <begin position="85"/>
        <end position="114"/>
    </location>
</feature>
<organism evidence="2 3">
    <name type="scientific">Hermanssonia centrifuga</name>
    <dbReference type="NCBI Taxonomy" id="98765"/>
    <lineage>
        <taxon>Eukaryota</taxon>
        <taxon>Fungi</taxon>
        <taxon>Dikarya</taxon>
        <taxon>Basidiomycota</taxon>
        <taxon>Agaricomycotina</taxon>
        <taxon>Agaricomycetes</taxon>
        <taxon>Polyporales</taxon>
        <taxon>Meruliaceae</taxon>
        <taxon>Hermanssonia</taxon>
    </lineage>
</organism>
<comment type="caution">
    <text evidence="2">The sequence shown here is derived from an EMBL/GenBank/DDBJ whole genome shotgun (WGS) entry which is preliminary data.</text>
</comment>